<dbReference type="RefSeq" id="WP_011606529.1">
    <property type="nucleotide sequence ID" value="NC_008278.1"/>
</dbReference>
<reference evidence="2 3" key="1">
    <citation type="journal article" date="2007" name="Genome Res.">
        <title>Genome characteristics of facultatively symbiotic Frankia sp. strains reflect host range and host plant biogeography.</title>
        <authorList>
            <person name="Normand P."/>
            <person name="Lapierre P."/>
            <person name="Tisa L.S."/>
            <person name="Gogarten J.P."/>
            <person name="Alloisio N."/>
            <person name="Bagnarol E."/>
            <person name="Bassi C.A."/>
            <person name="Berry A.M."/>
            <person name="Bickhart D.M."/>
            <person name="Choisne N."/>
            <person name="Couloux A."/>
            <person name="Cournoyer B."/>
            <person name="Cruveiller S."/>
            <person name="Daubin V."/>
            <person name="Demange N."/>
            <person name="Francino M.P."/>
            <person name="Goltsman E."/>
            <person name="Huang Y."/>
            <person name="Kopp O.R."/>
            <person name="Labarre L."/>
            <person name="Lapidus A."/>
            <person name="Lavire C."/>
            <person name="Marechal J."/>
            <person name="Martinez M."/>
            <person name="Mastronunzio J.E."/>
            <person name="Mullin B.C."/>
            <person name="Niemann J."/>
            <person name="Pujic P."/>
            <person name="Rawnsley T."/>
            <person name="Rouy Z."/>
            <person name="Schenowitz C."/>
            <person name="Sellstedt A."/>
            <person name="Tavares F."/>
            <person name="Tomkins J.P."/>
            <person name="Vallenet D."/>
            <person name="Valverde C."/>
            <person name="Wall L.G."/>
            <person name="Wang Y."/>
            <person name="Medigue C."/>
            <person name="Benson D.R."/>
        </authorList>
    </citation>
    <scope>NUCLEOTIDE SEQUENCE [LARGE SCALE GENOMIC DNA]</scope>
    <source>
        <strain evidence="3">DSM 45986 / CECT 9034 / ACN14a</strain>
    </source>
</reference>
<protein>
    <recommendedName>
        <fullName evidence="4">Plasmid replication, integration and excision activator</fullName>
    </recommendedName>
</protein>
<dbReference type="eggNOG" id="ENOG50332KG">
    <property type="taxonomic scope" value="Bacteria"/>
</dbReference>
<keyword evidence="3" id="KW-1185">Reference proteome</keyword>
<dbReference type="Proteomes" id="UP000000657">
    <property type="component" value="Chromosome"/>
</dbReference>
<dbReference type="OrthoDB" id="4299905at2"/>
<feature type="region of interest" description="Disordered" evidence="1">
    <location>
        <begin position="114"/>
        <end position="134"/>
    </location>
</feature>
<dbReference type="HOGENOM" id="CLU_143968_0_0_11"/>
<evidence type="ECO:0008006" key="4">
    <source>
        <dbReference type="Google" id="ProtNLM"/>
    </source>
</evidence>
<organism evidence="2 3">
    <name type="scientific">Frankia alni (strain DSM 45986 / CECT 9034 / ACN14a)</name>
    <dbReference type="NCBI Taxonomy" id="326424"/>
    <lineage>
        <taxon>Bacteria</taxon>
        <taxon>Bacillati</taxon>
        <taxon>Actinomycetota</taxon>
        <taxon>Actinomycetes</taxon>
        <taxon>Frankiales</taxon>
        <taxon>Frankiaceae</taxon>
        <taxon>Frankia</taxon>
    </lineage>
</organism>
<evidence type="ECO:0000313" key="3">
    <source>
        <dbReference type="Proteomes" id="UP000000657"/>
    </source>
</evidence>
<accession>Q0REM7</accession>
<sequence>MAVPQRIPVRFEDVFPQGAYVLAVEAANDFEKVKAGLADVQARDKGNGERVWSVRVLDADPAARKSEVKVKMTGETPPDLPDMLPGTPFRPVVFDGLLVVPYVDSNGARPRQEYSLRASAMRPASTGRRPAVAA</sequence>
<gene>
    <name evidence="2" type="ordered locus">FRAAL5448</name>
</gene>
<name>Q0REM7_FRAAA</name>
<evidence type="ECO:0000256" key="1">
    <source>
        <dbReference type="SAM" id="MobiDB-lite"/>
    </source>
</evidence>
<dbReference type="AlphaFoldDB" id="Q0REM7"/>
<proteinExistence type="predicted"/>
<evidence type="ECO:0000313" key="2">
    <source>
        <dbReference type="EMBL" id="CAJ64081.1"/>
    </source>
</evidence>
<dbReference type="KEGG" id="fal:FRAAL5448"/>
<dbReference type="STRING" id="326424.FRAAL5448"/>
<dbReference type="EMBL" id="CT573213">
    <property type="protein sequence ID" value="CAJ64081.1"/>
    <property type="molecule type" value="Genomic_DNA"/>
</dbReference>